<dbReference type="InterPro" id="IPR000182">
    <property type="entry name" value="GNAT_dom"/>
</dbReference>
<gene>
    <name evidence="4" type="ORF">FIM25_02985</name>
</gene>
<dbReference type="InterPro" id="IPR016181">
    <property type="entry name" value="Acyl_CoA_acyltransferase"/>
</dbReference>
<dbReference type="GO" id="GO:0016747">
    <property type="term" value="F:acyltransferase activity, transferring groups other than amino-acyl groups"/>
    <property type="evidence" value="ECO:0007669"/>
    <property type="project" value="InterPro"/>
</dbReference>
<dbReference type="PANTHER" id="PTHR43420">
    <property type="entry name" value="ACETYLTRANSFERASE"/>
    <property type="match status" value="1"/>
</dbReference>
<evidence type="ECO:0000256" key="1">
    <source>
        <dbReference type="ARBA" id="ARBA00022679"/>
    </source>
</evidence>
<dbReference type="Gene3D" id="3.40.630.30">
    <property type="match status" value="1"/>
</dbReference>
<protein>
    <submittedName>
        <fullName evidence="4">GNAT family N-acetyltransferase</fullName>
    </submittedName>
</protein>
<sequence>MKSEPSWKPTANAASPLPVVYLKECHAVLKRDKIHIRPMLSGDLAAVVDLERRIFPYPWNKQDFMSEISIPDGFSCIAENSRIIMGYLCARQMADGMEILKIASHPAYRKKGVATLLMGKTYQKAGESQWPVLFLEVACKNTEALSFYRSQGFIPSGIRKGYYPDGTDAMNMMKHL</sequence>
<name>A0A5Q4VHY9_9BACT</name>
<dbReference type="Pfam" id="PF00583">
    <property type="entry name" value="Acetyltransf_1"/>
    <property type="match status" value="1"/>
</dbReference>
<dbReference type="SUPFAM" id="SSF55729">
    <property type="entry name" value="Acyl-CoA N-acyltransferases (Nat)"/>
    <property type="match status" value="1"/>
</dbReference>
<comment type="caution">
    <text evidence="4">The sequence shown here is derived from an EMBL/GenBank/DDBJ whole genome shotgun (WGS) entry which is preliminary data.</text>
</comment>
<feature type="domain" description="N-acetyltransferase" evidence="3">
    <location>
        <begin position="34"/>
        <end position="176"/>
    </location>
</feature>
<organism evidence="4 5">
    <name type="scientific">Desulfobotulus mexicanus</name>
    <dbReference type="NCBI Taxonomy" id="2586642"/>
    <lineage>
        <taxon>Bacteria</taxon>
        <taxon>Pseudomonadati</taxon>
        <taxon>Thermodesulfobacteriota</taxon>
        <taxon>Desulfobacteria</taxon>
        <taxon>Desulfobacterales</taxon>
        <taxon>Desulfobacteraceae</taxon>
        <taxon>Desulfobotulus</taxon>
    </lineage>
</organism>
<dbReference type="AlphaFoldDB" id="A0A5Q4VHY9"/>
<dbReference type="PANTHER" id="PTHR43420:SF44">
    <property type="entry name" value="ACETYLTRANSFERASE YPEA"/>
    <property type="match status" value="1"/>
</dbReference>
<dbReference type="CDD" id="cd04301">
    <property type="entry name" value="NAT_SF"/>
    <property type="match status" value="1"/>
</dbReference>
<dbReference type="EMBL" id="VDMB01000002">
    <property type="protein sequence ID" value="TYT75877.1"/>
    <property type="molecule type" value="Genomic_DNA"/>
</dbReference>
<accession>A0A5Q4VHY9</accession>
<evidence type="ECO:0000313" key="4">
    <source>
        <dbReference type="EMBL" id="TYT75877.1"/>
    </source>
</evidence>
<proteinExistence type="predicted"/>
<evidence type="ECO:0000313" key="5">
    <source>
        <dbReference type="Proteomes" id="UP000321899"/>
    </source>
</evidence>
<evidence type="ECO:0000259" key="3">
    <source>
        <dbReference type="PROSITE" id="PS51186"/>
    </source>
</evidence>
<keyword evidence="2" id="KW-0012">Acyltransferase</keyword>
<reference evidence="4 5" key="1">
    <citation type="submission" date="2019-06" db="EMBL/GenBank/DDBJ databases">
        <title>Desulfobotulus mexicanus sp. nov., a novel sulfate-reducing bacterium isolated from the sediment of an alkaline crater lake in Mexico.</title>
        <authorList>
            <person name="Hirschler-Rea A."/>
        </authorList>
    </citation>
    <scope>NUCLEOTIDE SEQUENCE [LARGE SCALE GENOMIC DNA]</scope>
    <source>
        <strain evidence="4 5">PAR22N</strain>
    </source>
</reference>
<keyword evidence="5" id="KW-1185">Reference proteome</keyword>
<evidence type="ECO:0000256" key="2">
    <source>
        <dbReference type="ARBA" id="ARBA00023315"/>
    </source>
</evidence>
<dbReference type="OrthoDB" id="5514932at2"/>
<dbReference type="InterPro" id="IPR050680">
    <property type="entry name" value="YpeA/RimI_acetyltransf"/>
</dbReference>
<dbReference type="Proteomes" id="UP000321899">
    <property type="component" value="Unassembled WGS sequence"/>
</dbReference>
<keyword evidence="1 4" id="KW-0808">Transferase</keyword>
<dbReference type="PROSITE" id="PS51186">
    <property type="entry name" value="GNAT"/>
    <property type="match status" value="1"/>
</dbReference>